<accession>A0A1M6RW78</accession>
<dbReference type="Pfam" id="PF13439">
    <property type="entry name" value="Glyco_transf_4"/>
    <property type="match status" value="1"/>
</dbReference>
<dbReference type="PANTHER" id="PTHR12526">
    <property type="entry name" value="GLYCOSYLTRANSFERASE"/>
    <property type="match status" value="1"/>
</dbReference>
<name>A0A1M6RW78_9GAMM</name>
<dbReference type="STRING" id="564117.SAMN05216369_1712"/>
<gene>
    <name evidence="5" type="ORF">SAMN05216369_1712</name>
</gene>
<evidence type="ECO:0000259" key="4">
    <source>
        <dbReference type="Pfam" id="PF13439"/>
    </source>
</evidence>
<dbReference type="AlphaFoldDB" id="A0A1M6RW78"/>
<dbReference type="Gene3D" id="3.40.50.2000">
    <property type="entry name" value="Glycogen Phosphorylase B"/>
    <property type="match status" value="2"/>
</dbReference>
<proteinExistence type="predicted"/>
<evidence type="ECO:0000313" key="6">
    <source>
        <dbReference type="Proteomes" id="UP000184497"/>
    </source>
</evidence>
<protein>
    <submittedName>
        <fullName evidence="5">Glycosyltransferase involved in cell wall bisynthesis</fullName>
    </submittedName>
</protein>
<evidence type="ECO:0000259" key="3">
    <source>
        <dbReference type="Pfam" id="PF00534"/>
    </source>
</evidence>
<keyword evidence="6" id="KW-1185">Reference proteome</keyword>
<dbReference type="GO" id="GO:0016757">
    <property type="term" value="F:glycosyltransferase activity"/>
    <property type="evidence" value="ECO:0007669"/>
    <property type="project" value="UniProtKB-KW"/>
</dbReference>
<dbReference type="Proteomes" id="UP000184497">
    <property type="component" value="Unassembled WGS sequence"/>
</dbReference>
<feature type="domain" description="Glycosyltransferase subfamily 4-like N-terminal" evidence="4">
    <location>
        <begin position="18"/>
        <end position="192"/>
    </location>
</feature>
<reference evidence="6" key="1">
    <citation type="submission" date="2016-11" db="EMBL/GenBank/DDBJ databases">
        <authorList>
            <person name="Varghese N."/>
            <person name="Submissions S."/>
        </authorList>
    </citation>
    <scope>NUCLEOTIDE SEQUENCE [LARGE SCALE GENOMIC DNA]</scope>
    <source>
        <strain evidence="6">CGMCC 1.10835</strain>
    </source>
</reference>
<dbReference type="PANTHER" id="PTHR12526:SF629">
    <property type="entry name" value="TEICHURONIC ACID BIOSYNTHESIS GLYCOSYLTRANSFERASE TUAH-RELATED"/>
    <property type="match status" value="1"/>
</dbReference>
<dbReference type="CDD" id="cd03801">
    <property type="entry name" value="GT4_PimA-like"/>
    <property type="match status" value="1"/>
</dbReference>
<keyword evidence="2 5" id="KW-0808">Transferase</keyword>
<dbReference type="SUPFAM" id="SSF53756">
    <property type="entry name" value="UDP-Glycosyltransferase/glycogen phosphorylase"/>
    <property type="match status" value="1"/>
</dbReference>
<organism evidence="5 6">
    <name type="scientific">Marinobacter antarcticus</name>
    <dbReference type="NCBI Taxonomy" id="564117"/>
    <lineage>
        <taxon>Bacteria</taxon>
        <taxon>Pseudomonadati</taxon>
        <taxon>Pseudomonadota</taxon>
        <taxon>Gammaproteobacteria</taxon>
        <taxon>Pseudomonadales</taxon>
        <taxon>Marinobacteraceae</taxon>
        <taxon>Marinobacter</taxon>
    </lineage>
</organism>
<keyword evidence="1" id="KW-0328">Glycosyltransferase</keyword>
<dbReference type="GO" id="GO:1901135">
    <property type="term" value="P:carbohydrate derivative metabolic process"/>
    <property type="evidence" value="ECO:0007669"/>
    <property type="project" value="UniProtKB-ARBA"/>
</dbReference>
<dbReference type="Pfam" id="PF00534">
    <property type="entry name" value="Glycos_transf_1"/>
    <property type="match status" value="1"/>
</dbReference>
<evidence type="ECO:0000313" key="5">
    <source>
        <dbReference type="EMBL" id="SHK36782.1"/>
    </source>
</evidence>
<dbReference type="EMBL" id="FRAQ01000001">
    <property type="protein sequence ID" value="SHK36782.1"/>
    <property type="molecule type" value="Genomic_DNA"/>
</dbReference>
<feature type="domain" description="Glycosyl transferase family 1" evidence="3">
    <location>
        <begin position="204"/>
        <end position="369"/>
    </location>
</feature>
<dbReference type="InterPro" id="IPR001296">
    <property type="entry name" value="Glyco_trans_1"/>
</dbReference>
<dbReference type="RefSeq" id="WP_072796724.1">
    <property type="nucleotide sequence ID" value="NZ_FRAQ01000001.1"/>
</dbReference>
<sequence>MTGQDKVKILYVHHGHGIGGAPKSLLNLVKSLPSNTYKASVVFQQHSAAVDLFEDSGIKVDVVGRAKNYLSHHKKSFISWFKFYRYFFIFKDWIHNALFIAPEYIEKYKPDLIHLNSDVLSSWAYAAKKRNIPVVCHNRDPFESRGYFGLRTGLVRKILNSTVDVFICISNDNRKRLCLESKSVTIYNSVDIPEEYRVPFSGSAPYRVVYLGGMAKAKGFRVVAEAVKYLNKNIIVQLAGGYGFVDDLLHKEFRGANKIDFLIRRSDYKILFETIKYECVDFVGIVKDPNKLIDDADILISPFTVEHFSRPIIEAFSRGKPVVASDIEGMSEIVCNNVDGILVDVSSPKNLADAINFLADNKPIAVKYGLSGRDKAQKFFSIEAHVEEVKSVYDHLLNGNINWDHFNEPC</sequence>
<evidence type="ECO:0000256" key="2">
    <source>
        <dbReference type="ARBA" id="ARBA00022679"/>
    </source>
</evidence>
<evidence type="ECO:0000256" key="1">
    <source>
        <dbReference type="ARBA" id="ARBA00022676"/>
    </source>
</evidence>
<dbReference type="InterPro" id="IPR028098">
    <property type="entry name" value="Glyco_trans_4-like_N"/>
</dbReference>